<name>A0ABW7Q545_9MICO</name>
<feature type="transmembrane region" description="Helical" evidence="6">
    <location>
        <begin position="272"/>
        <end position="289"/>
    </location>
</feature>
<feature type="transmembrane region" description="Helical" evidence="6">
    <location>
        <begin position="336"/>
        <end position="357"/>
    </location>
</feature>
<feature type="transmembrane region" description="Helical" evidence="6">
    <location>
        <begin position="506"/>
        <end position="525"/>
    </location>
</feature>
<dbReference type="Pfam" id="PF00753">
    <property type="entry name" value="Lactamase_B"/>
    <property type="match status" value="1"/>
</dbReference>
<dbReference type="RefSeq" id="WP_396639913.1">
    <property type="nucleotide sequence ID" value="NZ_JBIQWL010000002.1"/>
</dbReference>
<accession>A0ABW7Q545</accession>
<dbReference type="InterPro" id="IPR036866">
    <property type="entry name" value="RibonucZ/Hydroxyglut_hydro"/>
</dbReference>
<dbReference type="Proteomes" id="UP001610861">
    <property type="component" value="Unassembled WGS sequence"/>
</dbReference>
<evidence type="ECO:0000256" key="4">
    <source>
        <dbReference type="ARBA" id="ARBA00022989"/>
    </source>
</evidence>
<evidence type="ECO:0000256" key="7">
    <source>
        <dbReference type="SAM" id="SignalP"/>
    </source>
</evidence>
<comment type="caution">
    <text evidence="9">The sequence shown here is derived from an EMBL/GenBank/DDBJ whole genome shotgun (WGS) entry which is preliminary data.</text>
</comment>
<keyword evidence="3 6" id="KW-0812">Transmembrane</keyword>
<feature type="signal peptide" evidence="7">
    <location>
        <begin position="1"/>
        <end position="22"/>
    </location>
</feature>
<reference evidence="9 10" key="1">
    <citation type="submission" date="2024-09" db="EMBL/GenBank/DDBJ databases">
        <authorList>
            <person name="Pan X."/>
        </authorList>
    </citation>
    <scope>NUCLEOTIDE SEQUENCE [LARGE SCALE GENOMIC DNA]</scope>
    <source>
        <strain evidence="9 10">B2969</strain>
    </source>
</reference>
<dbReference type="SUPFAM" id="SSF56281">
    <property type="entry name" value="Metallo-hydrolase/oxidoreductase"/>
    <property type="match status" value="1"/>
</dbReference>
<feature type="transmembrane region" description="Helical" evidence="6">
    <location>
        <begin position="301"/>
        <end position="330"/>
    </location>
</feature>
<dbReference type="PANTHER" id="PTHR30619">
    <property type="entry name" value="DNA INTERNALIZATION/COMPETENCE PROTEIN COMEC/REC2"/>
    <property type="match status" value="1"/>
</dbReference>
<evidence type="ECO:0000256" key="1">
    <source>
        <dbReference type="ARBA" id="ARBA00004651"/>
    </source>
</evidence>
<dbReference type="InterPro" id="IPR035681">
    <property type="entry name" value="ComA-like_MBL"/>
</dbReference>
<dbReference type="InterPro" id="IPR052159">
    <property type="entry name" value="Competence_DNA_uptake"/>
</dbReference>
<evidence type="ECO:0000256" key="2">
    <source>
        <dbReference type="ARBA" id="ARBA00022475"/>
    </source>
</evidence>
<feature type="chain" id="PRO_5046795231" evidence="7">
    <location>
        <begin position="23"/>
        <end position="791"/>
    </location>
</feature>
<feature type="domain" description="Metallo-beta-lactamase" evidence="8">
    <location>
        <begin position="547"/>
        <end position="712"/>
    </location>
</feature>
<feature type="transmembrane region" description="Helical" evidence="6">
    <location>
        <begin position="369"/>
        <end position="391"/>
    </location>
</feature>
<evidence type="ECO:0000256" key="6">
    <source>
        <dbReference type="SAM" id="Phobius"/>
    </source>
</evidence>
<dbReference type="Gene3D" id="3.60.15.10">
    <property type="entry name" value="Ribonuclease Z/Hydroxyacylglutathione hydrolase-like"/>
    <property type="match status" value="1"/>
</dbReference>
<gene>
    <name evidence="9" type="ORF">ACH3VR_06325</name>
</gene>
<keyword evidence="4 6" id="KW-1133">Transmembrane helix</keyword>
<dbReference type="InterPro" id="IPR001279">
    <property type="entry name" value="Metallo-B-lactamas"/>
</dbReference>
<dbReference type="Pfam" id="PF03772">
    <property type="entry name" value="Competence"/>
    <property type="match status" value="1"/>
</dbReference>
<feature type="transmembrane region" description="Helical" evidence="6">
    <location>
        <begin position="403"/>
        <end position="425"/>
    </location>
</feature>
<organism evidence="9 10">
    <name type="scientific">Microbacterium alkaliflavum</name>
    <dbReference type="NCBI Taxonomy" id="3248839"/>
    <lineage>
        <taxon>Bacteria</taxon>
        <taxon>Bacillati</taxon>
        <taxon>Actinomycetota</taxon>
        <taxon>Actinomycetes</taxon>
        <taxon>Micrococcales</taxon>
        <taxon>Microbacteriaceae</taxon>
        <taxon>Microbacterium</taxon>
    </lineage>
</organism>
<dbReference type="NCBIfam" id="TIGR00360">
    <property type="entry name" value="ComEC_N-term"/>
    <property type="match status" value="1"/>
</dbReference>
<dbReference type="CDD" id="cd07731">
    <property type="entry name" value="ComA-like_MBL-fold"/>
    <property type="match status" value="1"/>
</dbReference>
<evidence type="ECO:0000256" key="5">
    <source>
        <dbReference type="ARBA" id="ARBA00023136"/>
    </source>
</evidence>
<comment type="subcellular location">
    <subcellularLocation>
        <location evidence="1">Cell membrane</location>
        <topology evidence="1">Multi-pass membrane protein</topology>
    </subcellularLocation>
</comment>
<feature type="transmembrane region" description="Helical" evidence="6">
    <location>
        <begin position="463"/>
        <end position="485"/>
    </location>
</feature>
<dbReference type="SMART" id="SM00849">
    <property type="entry name" value="Lactamase_B"/>
    <property type="match status" value="1"/>
</dbReference>
<feature type="transmembrane region" description="Helical" evidence="6">
    <location>
        <begin position="244"/>
        <end position="266"/>
    </location>
</feature>
<keyword evidence="7" id="KW-0732">Signal</keyword>
<keyword evidence="5 6" id="KW-0472">Membrane</keyword>
<feature type="transmembrane region" description="Helical" evidence="6">
    <location>
        <begin position="54"/>
        <end position="76"/>
    </location>
</feature>
<proteinExistence type="predicted"/>
<evidence type="ECO:0000313" key="10">
    <source>
        <dbReference type="Proteomes" id="UP001610861"/>
    </source>
</evidence>
<sequence length="791" mass="79123">MKIRRLRLVPVAALAWCTAAGATLVPAASVPMAAAAWSATAVALVVLLRRAPRRPLVVVVVLAFAAAAVVASHVALAQPARTALSALAVEGGRAVEITARVVGKVERRATTGQLVFDAQASRVATGPVALAVDLPISIGVRPDEVDRPDDLDVGALVLVRGTARGSDPGERVVVLVSASGGLDVVTAPSGLAALAGDLRDGLVAATRGLPDPGGGLVPGLAVGDTSRVDPGLDAAMKSSSLSHLTAVSGANCALVVGLAFAGAALLGARRGVRVGAGIAALAGFVVLVTPEPSVARAAAMAAVAMLAVALGRPAIGVAVLCLAVAVLLALDPWLSTSLGFALSTVATASLLLLARPLAAGLARGMPRALALALSVPLAAQLACGPLLVLIAPTVPLYGVVANLLAAPAAPVATVVGLAACLALPFPVVQSGLAALAWAPATWIAATAATFSDLPGGQVAWLEGWSGLVLLTVLGAGVAVLLAVAPRRAGSPRRRSMTFSPVTVSRTLAGTVVAVVVGASAGGAALTSVAGPLTLPSAWAILACDVGQGDAVLVRSAGEVALIDTGPDPALLEACLSRTGIGRLDLLVLTHYDADHAGGFEAVIGRVDRVLHGPPDTPAHRSVLDRLAGGGAELVDADSGMQGALGRATYRVVWPRAESRAYPPGNDSSVVVDIRGGGVPTSLFLGDLSASPQRAIVASGLLDPPYDVVKVAHHGSADQDPHLYATAQPAVALVTVGLGNDYGHPRPETLDVLEQLGAVIARTDREGVLAVWLTDQQAQVWREHAVGVGPPG</sequence>
<dbReference type="EMBL" id="JBIQWL010000002">
    <property type="protein sequence ID" value="MFH8249965.1"/>
    <property type="molecule type" value="Genomic_DNA"/>
</dbReference>
<keyword evidence="2" id="KW-1003">Cell membrane</keyword>
<dbReference type="InterPro" id="IPR004477">
    <property type="entry name" value="ComEC_N"/>
</dbReference>
<evidence type="ECO:0000259" key="8">
    <source>
        <dbReference type="SMART" id="SM00849"/>
    </source>
</evidence>
<evidence type="ECO:0000313" key="9">
    <source>
        <dbReference type="EMBL" id="MFH8249965.1"/>
    </source>
</evidence>
<protein>
    <submittedName>
        <fullName evidence="9">ComEC/Rec2 family competence protein</fullName>
    </submittedName>
</protein>
<feature type="transmembrane region" description="Helical" evidence="6">
    <location>
        <begin position="432"/>
        <end position="451"/>
    </location>
</feature>
<dbReference type="PANTHER" id="PTHR30619:SF1">
    <property type="entry name" value="RECOMBINATION PROTEIN 2"/>
    <property type="match status" value="1"/>
</dbReference>
<evidence type="ECO:0000256" key="3">
    <source>
        <dbReference type="ARBA" id="ARBA00022692"/>
    </source>
</evidence>
<keyword evidence="10" id="KW-1185">Reference proteome</keyword>